<dbReference type="InterPro" id="IPR013096">
    <property type="entry name" value="Cupin_2"/>
</dbReference>
<dbReference type="SUPFAM" id="SSF51182">
    <property type="entry name" value="RmlC-like cupins"/>
    <property type="match status" value="1"/>
</dbReference>
<name>A0ABU3BSM9_9BACT</name>
<dbReference type="InterPro" id="IPR011051">
    <property type="entry name" value="RmlC_Cupin_sf"/>
</dbReference>
<organism evidence="2 3">
    <name type="scientific">Rubrivirga litoralis</name>
    <dbReference type="NCBI Taxonomy" id="3075598"/>
    <lineage>
        <taxon>Bacteria</taxon>
        <taxon>Pseudomonadati</taxon>
        <taxon>Rhodothermota</taxon>
        <taxon>Rhodothermia</taxon>
        <taxon>Rhodothermales</taxon>
        <taxon>Rubricoccaceae</taxon>
        <taxon>Rubrivirga</taxon>
    </lineage>
</organism>
<evidence type="ECO:0000259" key="1">
    <source>
        <dbReference type="Pfam" id="PF07883"/>
    </source>
</evidence>
<dbReference type="InterPro" id="IPR052044">
    <property type="entry name" value="PKS_Associated_Protein"/>
</dbReference>
<proteinExistence type="predicted"/>
<dbReference type="PANTHER" id="PTHR36114">
    <property type="entry name" value="16.7 KDA PROTEIN IN WHIE LOCUS"/>
    <property type="match status" value="1"/>
</dbReference>
<dbReference type="CDD" id="cd02226">
    <property type="entry name" value="cupin_YdbB-like"/>
    <property type="match status" value="1"/>
</dbReference>
<evidence type="ECO:0000313" key="2">
    <source>
        <dbReference type="EMBL" id="MDT0632284.1"/>
    </source>
</evidence>
<protein>
    <submittedName>
        <fullName evidence="2">Cupin domain-containing protein</fullName>
    </submittedName>
</protein>
<comment type="caution">
    <text evidence="2">The sequence shown here is derived from an EMBL/GenBank/DDBJ whole genome shotgun (WGS) entry which is preliminary data.</text>
</comment>
<dbReference type="EMBL" id="JAVRHT010000025">
    <property type="protein sequence ID" value="MDT0632284.1"/>
    <property type="molecule type" value="Genomic_DNA"/>
</dbReference>
<gene>
    <name evidence="2" type="ORF">RM540_11050</name>
</gene>
<accession>A0ABU3BSM9</accession>
<dbReference type="Gene3D" id="2.60.120.10">
    <property type="entry name" value="Jelly Rolls"/>
    <property type="match status" value="1"/>
</dbReference>
<dbReference type="Proteomes" id="UP001267426">
    <property type="component" value="Unassembled WGS sequence"/>
</dbReference>
<sequence length="120" mass="13628">MPVVNLKEKFSRFSETWTPHVVAELNGQQVKVAKLEGEFLWHDHEHEDELFWVVAGRLRIELRDRDAVELGPGELFVVPRGTEHRPVALPTAQVVLFEPASTAHTGAVVSERTVQNLKRI</sequence>
<dbReference type="PANTHER" id="PTHR36114:SF1">
    <property type="entry name" value="16.7 KDA PROTEIN IN WHIE LOCUS"/>
    <property type="match status" value="1"/>
</dbReference>
<reference evidence="2 3" key="1">
    <citation type="submission" date="2023-09" db="EMBL/GenBank/DDBJ databases">
        <authorList>
            <person name="Rey-Velasco X."/>
        </authorList>
    </citation>
    <scope>NUCLEOTIDE SEQUENCE [LARGE SCALE GENOMIC DNA]</scope>
    <source>
        <strain evidence="2 3">F394</strain>
    </source>
</reference>
<dbReference type="InterPro" id="IPR014710">
    <property type="entry name" value="RmlC-like_jellyroll"/>
</dbReference>
<keyword evidence="3" id="KW-1185">Reference proteome</keyword>
<dbReference type="Pfam" id="PF07883">
    <property type="entry name" value="Cupin_2"/>
    <property type="match status" value="1"/>
</dbReference>
<dbReference type="RefSeq" id="WP_311664042.1">
    <property type="nucleotide sequence ID" value="NZ_JAVRHT010000025.1"/>
</dbReference>
<feature type="domain" description="Cupin type-2" evidence="1">
    <location>
        <begin position="35"/>
        <end position="93"/>
    </location>
</feature>
<evidence type="ECO:0000313" key="3">
    <source>
        <dbReference type="Proteomes" id="UP001267426"/>
    </source>
</evidence>